<dbReference type="InterPro" id="IPR013655">
    <property type="entry name" value="PAS_fold_3"/>
</dbReference>
<sequence>MPSVQSPGEVDSSHLLDALEDVVWSLAAQDLRLLHLSAAAERLYGYPVQAFFDEPELWQRVVHPDDRPRLSTRFLDLRSEQAWDHEYRIIRVDGDTRWVRDRARAVRDRAGRVRRIDGLITDITPHKRREARLWCSQRLSAALAGMASAILHTREKQTLFDEVCRIAVERGEFALAWIATVDRPGSRPRRVALAARNGGADGLPLDLVAAQDRPLFANDAIHDRRLSPWRDTLASRGWRALACLPLRVDNRVRGYLGLCGSESGLFDGEIERQLLELAAEVAFAMERLDQEQRLNYLALYDNLTGLATRALFLDRLAQLVQREGGAPFAIVVFDVHRFKHINETLTYQAGDFLLKELAQRLSELASENLLARPSGDDFALILADVHDESEIACFIHDTLLPSMTRPILYDGQELRIALKVGVACFPADGTDPATLLGNAELAHRGAQNSNEPLLFFSAEMNQGAGEFLRIESKLRRASEQREFTMSYQPKIDLRLGRLYGVEALLRWHDPDNGVVLPGQFVPVLEETGLILEVGRWLIEEAGRQFLRWSRETPEPPHIAVNISPLQLGQRNFVADVRRAMECCGNRRGYLEFEITESAIMQDIEDNIRKLHALREMGVEITIDDFGTGYSSLSYLSRLPLTRLKIDRSFIVDMTENADSLSIVSSIISLAHTLNLKVAAEGVETSEQLKFLRLLRCDEIQGYLFSPPVPADDVLRLMAQPW</sequence>
<feature type="domain" description="EAL" evidence="3">
    <location>
        <begin position="467"/>
        <end position="721"/>
    </location>
</feature>
<evidence type="ECO:0000259" key="4">
    <source>
        <dbReference type="PROSITE" id="PS50887"/>
    </source>
</evidence>
<dbReference type="SMART" id="SM00065">
    <property type="entry name" value="GAF"/>
    <property type="match status" value="1"/>
</dbReference>
<dbReference type="PROSITE" id="PS50113">
    <property type="entry name" value="PAC"/>
    <property type="match status" value="1"/>
</dbReference>
<dbReference type="InterPro" id="IPR029016">
    <property type="entry name" value="GAF-like_dom_sf"/>
</dbReference>
<keyword evidence="6" id="KW-1185">Reference proteome</keyword>
<feature type="domain" description="PAS" evidence="1">
    <location>
        <begin position="8"/>
        <end position="81"/>
    </location>
</feature>
<dbReference type="SUPFAM" id="SSF55781">
    <property type="entry name" value="GAF domain-like"/>
    <property type="match status" value="1"/>
</dbReference>
<dbReference type="PROSITE" id="PS50112">
    <property type="entry name" value="PAS"/>
    <property type="match status" value="1"/>
</dbReference>
<dbReference type="NCBIfam" id="TIGR00254">
    <property type="entry name" value="GGDEF"/>
    <property type="match status" value="1"/>
</dbReference>
<dbReference type="Gene3D" id="3.30.70.270">
    <property type="match status" value="1"/>
</dbReference>
<dbReference type="PROSITE" id="PS50883">
    <property type="entry name" value="EAL"/>
    <property type="match status" value="1"/>
</dbReference>
<dbReference type="InterPro" id="IPR043128">
    <property type="entry name" value="Rev_trsase/Diguanyl_cyclase"/>
</dbReference>
<dbReference type="InterPro" id="IPR035965">
    <property type="entry name" value="PAS-like_dom_sf"/>
</dbReference>
<dbReference type="SMART" id="SM00052">
    <property type="entry name" value="EAL"/>
    <property type="match status" value="1"/>
</dbReference>
<dbReference type="Pfam" id="PF08447">
    <property type="entry name" value="PAS_3"/>
    <property type="match status" value="1"/>
</dbReference>
<dbReference type="CDD" id="cd00130">
    <property type="entry name" value="PAS"/>
    <property type="match status" value="1"/>
</dbReference>
<dbReference type="NCBIfam" id="TIGR00229">
    <property type="entry name" value="sensory_box"/>
    <property type="match status" value="1"/>
</dbReference>
<dbReference type="InterPro" id="IPR000014">
    <property type="entry name" value="PAS"/>
</dbReference>
<name>A0ABM9NM98_9GAMM</name>
<dbReference type="Gene3D" id="3.20.20.450">
    <property type="entry name" value="EAL domain"/>
    <property type="match status" value="1"/>
</dbReference>
<dbReference type="InterPro" id="IPR001633">
    <property type="entry name" value="EAL_dom"/>
</dbReference>
<dbReference type="InterPro" id="IPR052155">
    <property type="entry name" value="Biofilm_reg_signaling"/>
</dbReference>
<accession>A0ABM9NM98</accession>
<dbReference type="PANTHER" id="PTHR44757:SF2">
    <property type="entry name" value="BIOFILM ARCHITECTURE MAINTENANCE PROTEIN MBAA"/>
    <property type="match status" value="1"/>
</dbReference>
<dbReference type="InterPro" id="IPR000160">
    <property type="entry name" value="GGDEF_dom"/>
</dbReference>
<dbReference type="InterPro" id="IPR029787">
    <property type="entry name" value="Nucleotide_cyclase"/>
</dbReference>
<dbReference type="SMART" id="SM00086">
    <property type="entry name" value="PAC"/>
    <property type="match status" value="1"/>
</dbReference>
<dbReference type="CDD" id="cd01948">
    <property type="entry name" value="EAL"/>
    <property type="match status" value="1"/>
</dbReference>
<dbReference type="Pfam" id="PF00563">
    <property type="entry name" value="EAL"/>
    <property type="match status" value="1"/>
</dbReference>
<proteinExistence type="predicted"/>
<dbReference type="EMBL" id="OZ026884">
    <property type="protein sequence ID" value="CAL1241764.1"/>
    <property type="molecule type" value="Genomic_DNA"/>
</dbReference>
<dbReference type="SUPFAM" id="SSF55785">
    <property type="entry name" value="PYP-like sensor domain (PAS domain)"/>
    <property type="match status" value="1"/>
</dbReference>
<dbReference type="InterPro" id="IPR001610">
    <property type="entry name" value="PAC"/>
</dbReference>
<dbReference type="PANTHER" id="PTHR44757">
    <property type="entry name" value="DIGUANYLATE CYCLASE DGCP"/>
    <property type="match status" value="1"/>
</dbReference>
<evidence type="ECO:0000259" key="1">
    <source>
        <dbReference type="PROSITE" id="PS50112"/>
    </source>
</evidence>
<protein>
    <submittedName>
        <fullName evidence="5">EAL domain-containing protein</fullName>
    </submittedName>
</protein>
<dbReference type="PROSITE" id="PS50887">
    <property type="entry name" value="GGDEF"/>
    <property type="match status" value="1"/>
</dbReference>
<dbReference type="Pfam" id="PF13185">
    <property type="entry name" value="GAF_2"/>
    <property type="match status" value="1"/>
</dbReference>
<dbReference type="Gene3D" id="3.30.450.20">
    <property type="entry name" value="PAS domain"/>
    <property type="match status" value="1"/>
</dbReference>
<feature type="domain" description="GGDEF" evidence="4">
    <location>
        <begin position="326"/>
        <end position="458"/>
    </location>
</feature>
<feature type="domain" description="PAC" evidence="2">
    <location>
        <begin position="83"/>
        <end position="135"/>
    </location>
</feature>
<dbReference type="Proteomes" id="UP001497493">
    <property type="component" value="Chromosome"/>
</dbReference>
<dbReference type="InterPro" id="IPR000700">
    <property type="entry name" value="PAS-assoc_C"/>
</dbReference>
<dbReference type="CDD" id="cd01949">
    <property type="entry name" value="GGDEF"/>
    <property type="match status" value="1"/>
</dbReference>
<dbReference type="SUPFAM" id="SSF141868">
    <property type="entry name" value="EAL domain-like"/>
    <property type="match status" value="1"/>
</dbReference>
<dbReference type="Gene3D" id="3.30.450.40">
    <property type="match status" value="1"/>
</dbReference>
<gene>
    <name evidence="5" type="ORF">MECH1_V1_2988</name>
</gene>
<evidence type="ECO:0000259" key="2">
    <source>
        <dbReference type="PROSITE" id="PS50113"/>
    </source>
</evidence>
<dbReference type="SUPFAM" id="SSF55073">
    <property type="entry name" value="Nucleotide cyclase"/>
    <property type="match status" value="1"/>
</dbReference>
<dbReference type="InterPro" id="IPR003018">
    <property type="entry name" value="GAF"/>
</dbReference>
<dbReference type="SMART" id="SM00267">
    <property type="entry name" value="GGDEF"/>
    <property type="match status" value="1"/>
</dbReference>
<evidence type="ECO:0000313" key="5">
    <source>
        <dbReference type="EMBL" id="CAL1241764.1"/>
    </source>
</evidence>
<reference evidence="5 6" key="1">
    <citation type="submission" date="2024-04" db="EMBL/GenBank/DDBJ databases">
        <authorList>
            <person name="Cremers G."/>
        </authorList>
    </citation>
    <scope>NUCLEOTIDE SEQUENCE [LARGE SCALE GENOMIC DNA]</scope>
    <source>
        <strain evidence="5">MeCH1-AG</strain>
    </source>
</reference>
<evidence type="ECO:0000259" key="3">
    <source>
        <dbReference type="PROSITE" id="PS50883"/>
    </source>
</evidence>
<dbReference type="InterPro" id="IPR035919">
    <property type="entry name" value="EAL_sf"/>
</dbReference>
<dbReference type="Pfam" id="PF00990">
    <property type="entry name" value="GGDEF"/>
    <property type="match status" value="1"/>
</dbReference>
<evidence type="ECO:0000313" key="6">
    <source>
        <dbReference type="Proteomes" id="UP001497493"/>
    </source>
</evidence>
<organism evidence="5 6">
    <name type="scientific">Candidatus Methylocalor cossyra</name>
    <dbReference type="NCBI Taxonomy" id="3108543"/>
    <lineage>
        <taxon>Bacteria</taxon>
        <taxon>Pseudomonadati</taxon>
        <taxon>Pseudomonadota</taxon>
        <taxon>Gammaproteobacteria</taxon>
        <taxon>Methylococcales</taxon>
        <taxon>Methylococcaceae</taxon>
        <taxon>Candidatus Methylocalor</taxon>
    </lineage>
</organism>